<evidence type="ECO:0000259" key="5">
    <source>
        <dbReference type="Pfam" id="PF13087"/>
    </source>
</evidence>
<comment type="caution">
    <text evidence="6">The sequence shown here is derived from an EMBL/GenBank/DDBJ whole genome shotgun (WGS) entry which is preliminary data.</text>
</comment>
<dbReference type="PANTHER" id="PTHR43788">
    <property type="entry name" value="DNA2/NAM7 HELICASE FAMILY MEMBER"/>
    <property type="match status" value="1"/>
</dbReference>
<proteinExistence type="predicted"/>
<keyword evidence="1" id="KW-0547">Nucleotide-binding</keyword>
<evidence type="ECO:0000256" key="4">
    <source>
        <dbReference type="ARBA" id="ARBA00022840"/>
    </source>
</evidence>
<dbReference type="PANTHER" id="PTHR43788:SF8">
    <property type="entry name" value="DNA-BINDING PROTEIN SMUBP-2"/>
    <property type="match status" value="1"/>
</dbReference>
<dbReference type="EMBL" id="CAJOBJ010385124">
    <property type="protein sequence ID" value="CAF5228766.1"/>
    <property type="molecule type" value="Genomic_DNA"/>
</dbReference>
<evidence type="ECO:0000256" key="3">
    <source>
        <dbReference type="ARBA" id="ARBA00022806"/>
    </source>
</evidence>
<keyword evidence="4" id="KW-0067">ATP-binding</keyword>
<dbReference type="Proteomes" id="UP000681720">
    <property type="component" value="Unassembled WGS sequence"/>
</dbReference>
<dbReference type="InterPro" id="IPR041679">
    <property type="entry name" value="DNA2/NAM7-like_C"/>
</dbReference>
<organism evidence="6 7">
    <name type="scientific">Rotaria magnacalcarata</name>
    <dbReference type="NCBI Taxonomy" id="392030"/>
    <lineage>
        <taxon>Eukaryota</taxon>
        <taxon>Metazoa</taxon>
        <taxon>Spiralia</taxon>
        <taxon>Gnathifera</taxon>
        <taxon>Rotifera</taxon>
        <taxon>Eurotatoria</taxon>
        <taxon>Bdelloidea</taxon>
        <taxon>Philodinida</taxon>
        <taxon>Philodinidae</taxon>
        <taxon>Rotaria</taxon>
    </lineage>
</organism>
<accession>A0A8S3KCT1</accession>
<sequence>MLVGDPLQLPPCVLSDAGKIHGLSRSLYARLHSNFEEHPNGPITMLDTQYRMHPDICQFPSEHFYTHRLLTDV</sequence>
<feature type="non-terminal residue" evidence="6">
    <location>
        <position position="73"/>
    </location>
</feature>
<feature type="domain" description="DNA2/NAM7 helicase-like C-terminal" evidence="5">
    <location>
        <begin position="23"/>
        <end position="71"/>
    </location>
</feature>
<dbReference type="InterPro" id="IPR027417">
    <property type="entry name" value="P-loop_NTPase"/>
</dbReference>
<dbReference type="Gene3D" id="3.40.50.300">
    <property type="entry name" value="P-loop containing nucleotide triphosphate hydrolases"/>
    <property type="match status" value="2"/>
</dbReference>
<keyword evidence="3" id="KW-0347">Helicase</keyword>
<evidence type="ECO:0000313" key="6">
    <source>
        <dbReference type="EMBL" id="CAF5228766.1"/>
    </source>
</evidence>
<dbReference type="GO" id="GO:0016787">
    <property type="term" value="F:hydrolase activity"/>
    <property type="evidence" value="ECO:0007669"/>
    <property type="project" value="UniProtKB-KW"/>
</dbReference>
<dbReference type="Pfam" id="PF13087">
    <property type="entry name" value="AAA_12"/>
    <property type="match status" value="1"/>
</dbReference>
<gene>
    <name evidence="6" type="ORF">GIL414_LOCUS88332</name>
</gene>
<protein>
    <recommendedName>
        <fullName evidence="5">DNA2/NAM7 helicase-like C-terminal domain-containing protein</fullName>
    </recommendedName>
</protein>
<name>A0A8S3KCT1_9BILA</name>
<keyword evidence="2" id="KW-0378">Hydrolase</keyword>
<dbReference type="GO" id="GO:0005524">
    <property type="term" value="F:ATP binding"/>
    <property type="evidence" value="ECO:0007669"/>
    <property type="project" value="UniProtKB-KW"/>
</dbReference>
<evidence type="ECO:0000313" key="7">
    <source>
        <dbReference type="Proteomes" id="UP000681720"/>
    </source>
</evidence>
<reference evidence="6" key="1">
    <citation type="submission" date="2021-02" db="EMBL/GenBank/DDBJ databases">
        <authorList>
            <person name="Nowell W R."/>
        </authorList>
    </citation>
    <scope>NUCLEOTIDE SEQUENCE</scope>
</reference>
<evidence type="ECO:0000256" key="2">
    <source>
        <dbReference type="ARBA" id="ARBA00022801"/>
    </source>
</evidence>
<evidence type="ECO:0000256" key="1">
    <source>
        <dbReference type="ARBA" id="ARBA00022741"/>
    </source>
</evidence>
<dbReference type="AlphaFoldDB" id="A0A8S3KCT1"/>
<dbReference type="GO" id="GO:0043139">
    <property type="term" value="F:5'-3' DNA helicase activity"/>
    <property type="evidence" value="ECO:0007669"/>
    <property type="project" value="TreeGrafter"/>
</dbReference>
<dbReference type="SUPFAM" id="SSF52540">
    <property type="entry name" value="P-loop containing nucleoside triphosphate hydrolases"/>
    <property type="match status" value="1"/>
</dbReference>
<dbReference type="InterPro" id="IPR050534">
    <property type="entry name" value="Coronavir_polyprotein_1ab"/>
</dbReference>